<name>A0ABR2UB16_9ROSI</name>
<reference evidence="2 3" key="1">
    <citation type="journal article" date="2024" name="G3 (Bethesda)">
        <title>Genome assembly of Hibiscus sabdariffa L. provides insights into metabolisms of medicinal natural products.</title>
        <authorList>
            <person name="Kim T."/>
        </authorList>
    </citation>
    <scope>NUCLEOTIDE SEQUENCE [LARGE SCALE GENOMIC DNA]</scope>
    <source>
        <strain evidence="2">TK-2024</strain>
        <tissue evidence="2">Old leaves</tissue>
    </source>
</reference>
<proteinExistence type="predicted"/>
<accession>A0ABR2UB16</accession>
<evidence type="ECO:0000313" key="2">
    <source>
        <dbReference type="EMBL" id="KAK9046639.1"/>
    </source>
</evidence>
<dbReference type="EMBL" id="JBBPBN010000001">
    <property type="protein sequence ID" value="KAK9046639.1"/>
    <property type="molecule type" value="Genomic_DNA"/>
</dbReference>
<sequence>MELISATPPSNPIGVLLPEIPNPRNIQNCRNQILKRILEAYLADQHDRRYEYDDLKLLVELEICSLCTVHHSLNDCGSHYNPEVRRPDKIRTSKKRKSEGACGTIVRG</sequence>
<organism evidence="2 3">
    <name type="scientific">Hibiscus sabdariffa</name>
    <name type="common">roselle</name>
    <dbReference type="NCBI Taxonomy" id="183260"/>
    <lineage>
        <taxon>Eukaryota</taxon>
        <taxon>Viridiplantae</taxon>
        <taxon>Streptophyta</taxon>
        <taxon>Embryophyta</taxon>
        <taxon>Tracheophyta</taxon>
        <taxon>Spermatophyta</taxon>
        <taxon>Magnoliopsida</taxon>
        <taxon>eudicotyledons</taxon>
        <taxon>Gunneridae</taxon>
        <taxon>Pentapetalae</taxon>
        <taxon>rosids</taxon>
        <taxon>malvids</taxon>
        <taxon>Malvales</taxon>
        <taxon>Malvaceae</taxon>
        <taxon>Malvoideae</taxon>
        <taxon>Hibiscus</taxon>
    </lineage>
</organism>
<protein>
    <submittedName>
        <fullName evidence="2">Uncharacterized protein</fullName>
    </submittedName>
</protein>
<evidence type="ECO:0000313" key="3">
    <source>
        <dbReference type="Proteomes" id="UP001396334"/>
    </source>
</evidence>
<dbReference type="Proteomes" id="UP001396334">
    <property type="component" value="Unassembled WGS sequence"/>
</dbReference>
<feature type="region of interest" description="Disordered" evidence="1">
    <location>
        <begin position="84"/>
        <end position="108"/>
    </location>
</feature>
<comment type="caution">
    <text evidence="2">The sequence shown here is derived from an EMBL/GenBank/DDBJ whole genome shotgun (WGS) entry which is preliminary data.</text>
</comment>
<gene>
    <name evidence="2" type="ORF">V6N11_052523</name>
</gene>
<keyword evidence="3" id="KW-1185">Reference proteome</keyword>
<evidence type="ECO:0000256" key="1">
    <source>
        <dbReference type="SAM" id="MobiDB-lite"/>
    </source>
</evidence>